<evidence type="ECO:0000256" key="1">
    <source>
        <dbReference type="SAM" id="MobiDB-lite"/>
    </source>
</evidence>
<proteinExistence type="predicted"/>
<evidence type="ECO:0000313" key="3">
    <source>
        <dbReference type="Proteomes" id="UP000266272"/>
    </source>
</evidence>
<organism evidence="2 3">
    <name type="scientific">Trichoderma arundinaceum</name>
    <dbReference type="NCBI Taxonomy" id="490622"/>
    <lineage>
        <taxon>Eukaryota</taxon>
        <taxon>Fungi</taxon>
        <taxon>Dikarya</taxon>
        <taxon>Ascomycota</taxon>
        <taxon>Pezizomycotina</taxon>
        <taxon>Sordariomycetes</taxon>
        <taxon>Hypocreomycetidae</taxon>
        <taxon>Hypocreales</taxon>
        <taxon>Hypocreaceae</taxon>
        <taxon>Trichoderma</taxon>
    </lineage>
</organism>
<dbReference type="OrthoDB" id="5132974at2759"/>
<feature type="compositionally biased region" description="Basic and acidic residues" evidence="1">
    <location>
        <begin position="107"/>
        <end position="116"/>
    </location>
</feature>
<keyword evidence="3" id="KW-1185">Reference proteome</keyword>
<name>A0A395NYB3_TRIAR</name>
<dbReference type="EMBL" id="PXOA01000072">
    <property type="protein sequence ID" value="RFU81075.1"/>
    <property type="molecule type" value="Genomic_DNA"/>
</dbReference>
<gene>
    <name evidence="2" type="ORF">TARUN_1168</name>
</gene>
<reference evidence="2 3" key="1">
    <citation type="journal article" date="2018" name="PLoS Pathog.">
        <title>Evolution of structural diversity of trichothecenes, a family of toxins produced by plant pathogenic and entomopathogenic fungi.</title>
        <authorList>
            <person name="Proctor R.H."/>
            <person name="McCormick S.P."/>
            <person name="Kim H.S."/>
            <person name="Cardoza R.E."/>
            <person name="Stanley A.M."/>
            <person name="Lindo L."/>
            <person name="Kelly A."/>
            <person name="Brown D.W."/>
            <person name="Lee T."/>
            <person name="Vaughan M.M."/>
            <person name="Alexander N.J."/>
            <person name="Busman M."/>
            <person name="Gutierrez S."/>
        </authorList>
    </citation>
    <scope>NUCLEOTIDE SEQUENCE [LARGE SCALE GENOMIC DNA]</scope>
    <source>
        <strain evidence="2 3">IBT 40837</strain>
    </source>
</reference>
<comment type="caution">
    <text evidence="2">The sequence shown here is derived from an EMBL/GenBank/DDBJ whole genome shotgun (WGS) entry which is preliminary data.</text>
</comment>
<evidence type="ECO:0000313" key="2">
    <source>
        <dbReference type="EMBL" id="RFU81075.1"/>
    </source>
</evidence>
<accession>A0A395NYB3</accession>
<sequence length="116" mass="12513">MPSSTNHHSHDKGEQTRNTEFGWQRKALLAGRMPLPTSKPKKVVGGAEVSDSDSDEFSSISEDYEGSPMPGKSSHTEDENKCSIKHTVSAAGARLDVAMRHSSLGGKEAKTDDTQN</sequence>
<protein>
    <submittedName>
        <fullName evidence="2">Uncharacterized protein</fullName>
    </submittedName>
</protein>
<feature type="region of interest" description="Disordered" evidence="1">
    <location>
        <begin position="1"/>
        <end position="116"/>
    </location>
</feature>
<dbReference type="Proteomes" id="UP000266272">
    <property type="component" value="Unassembled WGS sequence"/>
</dbReference>
<dbReference type="AlphaFoldDB" id="A0A395NYB3"/>